<accession>A0A225WTZ5</accession>
<sequence>PILDAMINAVLPLLTLTSAPASTSNRTISTRFVCAAYKSEVHPEVVEAFTLAPASTRYGMMSN</sequence>
<evidence type="ECO:0000256" key="1">
    <source>
        <dbReference type="SAM" id="SignalP"/>
    </source>
</evidence>
<proteinExistence type="predicted"/>
<reference evidence="3" key="1">
    <citation type="submission" date="2017-03" db="EMBL/GenBank/DDBJ databases">
        <title>Phytopthora megakarya and P. palmivora, two closely related causual agents of cacao black pod achieved similar genome size and gene model numbers by different mechanisms.</title>
        <authorList>
            <person name="Ali S."/>
            <person name="Shao J."/>
            <person name="Larry D.J."/>
            <person name="Kronmiller B."/>
            <person name="Shen D."/>
            <person name="Strem M.D."/>
            <person name="Melnick R.L."/>
            <person name="Guiltinan M.J."/>
            <person name="Tyler B.M."/>
            <person name="Meinhardt L.W."/>
            <person name="Bailey B.A."/>
        </authorList>
    </citation>
    <scope>NUCLEOTIDE SEQUENCE [LARGE SCALE GENOMIC DNA]</scope>
    <source>
        <strain evidence="3">zdho120</strain>
    </source>
</reference>
<keyword evidence="1" id="KW-0732">Signal</keyword>
<dbReference type="Proteomes" id="UP000198211">
    <property type="component" value="Unassembled WGS sequence"/>
</dbReference>
<feature type="non-terminal residue" evidence="2">
    <location>
        <position position="1"/>
    </location>
</feature>
<gene>
    <name evidence="2" type="ORF">PHMEG_0004447</name>
</gene>
<protein>
    <submittedName>
        <fullName evidence="2">Uncharacterized protein</fullName>
    </submittedName>
</protein>
<keyword evidence="3" id="KW-1185">Reference proteome</keyword>
<feature type="chain" id="PRO_5012172036" evidence="1">
    <location>
        <begin position="22"/>
        <end position="63"/>
    </location>
</feature>
<dbReference type="AlphaFoldDB" id="A0A225WTZ5"/>
<feature type="signal peptide" evidence="1">
    <location>
        <begin position="1"/>
        <end position="21"/>
    </location>
</feature>
<organism evidence="2 3">
    <name type="scientific">Phytophthora megakarya</name>
    <dbReference type="NCBI Taxonomy" id="4795"/>
    <lineage>
        <taxon>Eukaryota</taxon>
        <taxon>Sar</taxon>
        <taxon>Stramenopiles</taxon>
        <taxon>Oomycota</taxon>
        <taxon>Peronosporomycetes</taxon>
        <taxon>Peronosporales</taxon>
        <taxon>Peronosporaceae</taxon>
        <taxon>Phytophthora</taxon>
    </lineage>
</organism>
<name>A0A225WTZ5_9STRA</name>
<evidence type="ECO:0000313" key="3">
    <source>
        <dbReference type="Proteomes" id="UP000198211"/>
    </source>
</evidence>
<evidence type="ECO:0000313" key="2">
    <source>
        <dbReference type="EMBL" id="OWZ21061.1"/>
    </source>
</evidence>
<comment type="caution">
    <text evidence="2">The sequence shown here is derived from an EMBL/GenBank/DDBJ whole genome shotgun (WGS) entry which is preliminary data.</text>
</comment>
<dbReference type="EMBL" id="NBNE01000262">
    <property type="protein sequence ID" value="OWZ21061.1"/>
    <property type="molecule type" value="Genomic_DNA"/>
</dbReference>
<dbReference type="OrthoDB" id="3791855at2759"/>